<evidence type="ECO:0000259" key="1">
    <source>
        <dbReference type="Pfam" id="PF01738"/>
    </source>
</evidence>
<dbReference type="VEuPathDB" id="FungiDB:CTRG_06040"/>
<name>C5MIZ7_CANTT</name>
<dbReference type="eggNOG" id="KOG3043">
    <property type="taxonomic scope" value="Eukaryota"/>
</dbReference>
<dbReference type="Gene3D" id="3.40.50.1820">
    <property type="entry name" value="alpha/beta hydrolase"/>
    <property type="match status" value="1"/>
</dbReference>
<dbReference type="PANTHER" id="PTHR17630:SF44">
    <property type="entry name" value="PROTEIN AIM2"/>
    <property type="match status" value="1"/>
</dbReference>
<protein>
    <recommendedName>
        <fullName evidence="1">Dienelactone hydrolase domain-containing protein</fullName>
    </recommendedName>
</protein>
<organism evidence="2 3">
    <name type="scientific">Candida tropicalis (strain ATCC MYA-3404 / T1)</name>
    <name type="common">Yeast</name>
    <dbReference type="NCBI Taxonomy" id="294747"/>
    <lineage>
        <taxon>Eukaryota</taxon>
        <taxon>Fungi</taxon>
        <taxon>Dikarya</taxon>
        <taxon>Ascomycota</taxon>
        <taxon>Saccharomycotina</taxon>
        <taxon>Pichiomycetes</taxon>
        <taxon>Debaryomycetaceae</taxon>
        <taxon>Candida/Lodderomyces clade</taxon>
        <taxon>Candida</taxon>
    </lineage>
</organism>
<dbReference type="PANTHER" id="PTHR17630">
    <property type="entry name" value="DIENELACTONE HYDROLASE"/>
    <property type="match status" value="1"/>
</dbReference>
<dbReference type="InterPro" id="IPR029058">
    <property type="entry name" value="AB_hydrolase_fold"/>
</dbReference>
<dbReference type="RefSeq" id="XP_002546562.1">
    <property type="nucleotide sequence ID" value="XM_002546516.1"/>
</dbReference>
<accession>C5MIZ7</accession>
<dbReference type="EMBL" id="GG692405">
    <property type="protein sequence ID" value="EER30256.1"/>
    <property type="molecule type" value="Genomic_DNA"/>
</dbReference>
<evidence type="ECO:0000313" key="2">
    <source>
        <dbReference type="EMBL" id="EER30256.1"/>
    </source>
</evidence>
<dbReference type="OrthoDB" id="17560at2759"/>
<feature type="domain" description="Dienelactone hydrolase" evidence="1">
    <location>
        <begin position="37"/>
        <end position="236"/>
    </location>
</feature>
<dbReference type="HOGENOM" id="CLU_054590_2_1_1"/>
<dbReference type="GO" id="GO:0016787">
    <property type="term" value="F:hydrolase activity"/>
    <property type="evidence" value="ECO:0007669"/>
    <property type="project" value="InterPro"/>
</dbReference>
<dbReference type="InterPro" id="IPR002925">
    <property type="entry name" value="Dienelactn_hydro"/>
</dbReference>
<gene>
    <name evidence="2" type="ORF">CTRG_06040</name>
</gene>
<dbReference type="SUPFAM" id="SSF53474">
    <property type="entry name" value="alpha/beta-Hydrolases"/>
    <property type="match status" value="1"/>
</dbReference>
<dbReference type="GeneID" id="8298611"/>
<dbReference type="KEGG" id="ctp:CTRG_06040"/>
<proteinExistence type="predicted"/>
<sequence length="237" mass="26513">MTTLKDCCFKAFHHEGDFKGEYQEIAGLDSYVIGESSDHMIVIITDVFGYKLNNIRLIADDLNELTSFQVIIPDILQNDPVDPAGLFNREEWFGKHHPGITSPIVTEFLTKLRNEKNPKKVFGIGYCFGAKFVVEHLGNDGLFDVGAVAHPSLLTVEDIDTIANPILISTGDNDAAFEPELRTKTVETLSKKDTRFQVDIFQGATHGYAVKGDISNSLIKYAKEKTLLDQAHWFSQF</sequence>
<dbReference type="Pfam" id="PF01738">
    <property type="entry name" value="DLH"/>
    <property type="match status" value="1"/>
</dbReference>
<dbReference type="Proteomes" id="UP000002037">
    <property type="component" value="Unassembled WGS sequence"/>
</dbReference>
<dbReference type="AlphaFoldDB" id="C5MIZ7"/>
<keyword evidence="3" id="KW-1185">Reference proteome</keyword>
<dbReference type="STRING" id="294747.C5MIZ7"/>
<reference evidence="2 3" key="1">
    <citation type="journal article" date="2009" name="Nature">
        <title>Evolution of pathogenicity and sexual reproduction in eight Candida genomes.</title>
        <authorList>
            <person name="Butler G."/>
            <person name="Rasmussen M.D."/>
            <person name="Lin M.F."/>
            <person name="Santos M.A."/>
            <person name="Sakthikumar S."/>
            <person name="Munro C.A."/>
            <person name="Rheinbay E."/>
            <person name="Grabherr M."/>
            <person name="Forche A."/>
            <person name="Reedy J.L."/>
            <person name="Agrafioti I."/>
            <person name="Arnaud M.B."/>
            <person name="Bates S."/>
            <person name="Brown A.J."/>
            <person name="Brunke S."/>
            <person name="Costanzo M.C."/>
            <person name="Fitzpatrick D.A."/>
            <person name="de Groot P.W."/>
            <person name="Harris D."/>
            <person name="Hoyer L.L."/>
            <person name="Hube B."/>
            <person name="Klis F.M."/>
            <person name="Kodira C."/>
            <person name="Lennard N."/>
            <person name="Logue M.E."/>
            <person name="Martin R."/>
            <person name="Neiman A.M."/>
            <person name="Nikolaou E."/>
            <person name="Quail M.A."/>
            <person name="Quinn J."/>
            <person name="Santos M.C."/>
            <person name="Schmitzberger F.F."/>
            <person name="Sherlock G."/>
            <person name="Shah P."/>
            <person name="Silverstein K.A."/>
            <person name="Skrzypek M.S."/>
            <person name="Soll D."/>
            <person name="Staggs R."/>
            <person name="Stansfield I."/>
            <person name="Stumpf M.P."/>
            <person name="Sudbery P.E."/>
            <person name="Srikantha T."/>
            <person name="Zeng Q."/>
            <person name="Berman J."/>
            <person name="Berriman M."/>
            <person name="Heitman J."/>
            <person name="Gow N.A."/>
            <person name="Lorenz M.C."/>
            <person name="Birren B.W."/>
            <person name="Kellis M."/>
            <person name="Cuomo C.A."/>
        </authorList>
    </citation>
    <scope>NUCLEOTIDE SEQUENCE [LARGE SCALE GENOMIC DNA]</scope>
    <source>
        <strain evidence="3">ATCC MYA-3404 / T1</strain>
    </source>
</reference>
<evidence type="ECO:0000313" key="3">
    <source>
        <dbReference type="Proteomes" id="UP000002037"/>
    </source>
</evidence>